<name>A0A931FE54_9ACTN</name>
<keyword evidence="9" id="KW-0472">Membrane</keyword>
<evidence type="ECO:0000259" key="11">
    <source>
        <dbReference type="Pfam" id="PF07730"/>
    </source>
</evidence>
<dbReference type="Gene3D" id="3.30.565.10">
    <property type="entry name" value="Histidine kinase-like ATPase, C-terminal domain"/>
    <property type="match status" value="1"/>
</dbReference>
<keyword evidence="9" id="KW-1133">Transmembrane helix</keyword>
<feature type="domain" description="Histidine kinase/HSP90-like ATPase" evidence="10">
    <location>
        <begin position="361"/>
        <end position="447"/>
    </location>
</feature>
<dbReference type="PANTHER" id="PTHR24421:SF10">
    <property type="entry name" value="NITRATE_NITRITE SENSOR PROTEIN NARQ"/>
    <property type="match status" value="1"/>
</dbReference>
<keyword evidence="5" id="KW-0547">Nucleotide-binding</keyword>
<dbReference type="PANTHER" id="PTHR24421">
    <property type="entry name" value="NITRATE/NITRITE SENSOR PROTEIN NARX-RELATED"/>
    <property type="match status" value="1"/>
</dbReference>
<evidence type="ECO:0000256" key="9">
    <source>
        <dbReference type="SAM" id="Phobius"/>
    </source>
</evidence>
<keyword evidence="3" id="KW-0597">Phosphoprotein</keyword>
<evidence type="ECO:0000313" key="13">
    <source>
        <dbReference type="EMBL" id="MBF9071387.1"/>
    </source>
</evidence>
<dbReference type="EMBL" id="JADPRT010000011">
    <property type="protein sequence ID" value="MBF9071387.1"/>
    <property type="molecule type" value="Genomic_DNA"/>
</dbReference>
<evidence type="ECO:0000259" key="10">
    <source>
        <dbReference type="Pfam" id="PF02518"/>
    </source>
</evidence>
<feature type="domain" description="Putative sensor" evidence="12">
    <location>
        <begin position="53"/>
        <end position="233"/>
    </location>
</feature>
<dbReference type="InterPro" id="IPR025828">
    <property type="entry name" value="Put_sensor_dom"/>
</dbReference>
<sequence>MSAPPPAPQPAPQPAPVRARDVAARALREPFAPRTWRELLYSLLSAPFALVGLAVVLVTCVLGLLSGGVLLLPLLPLVLALDRVLAGAYRGIARVLLDVEIPVPPRPPGGGGLPGFLARNLADVSAWRAVGYLAIRVPLGLVQFLLGFAWWCYGVIFLLYPLIWQLQAHTATHSGTRSGTHPGNPGLGVGGFAFDTWPRALLVVLFGALVLLAWPWVARGPLALDKALMLRLLGPSQAQRRVAQLEETRELVINEAAATLRRIERDLHDGAQARIVALGMRLGRAGSRLTRGEPERAAELIAEARAETREIVQELRELVRGIHPPALDSGLTAALTTLAARAPLPTTVRVAVTGRPQAAVETMLYFAAAELLANAAKHGAARSASITVLEGDGRLRLLVTDDGRGGATLSGAGSGLRGLAERVRVAGGCLVVDSPPGGPTTVTVELDRH</sequence>
<accession>A0A931FE54</accession>
<dbReference type="InterPro" id="IPR036890">
    <property type="entry name" value="HATPase_C_sf"/>
</dbReference>
<evidence type="ECO:0000313" key="14">
    <source>
        <dbReference type="Proteomes" id="UP000657385"/>
    </source>
</evidence>
<keyword evidence="6" id="KW-0418">Kinase</keyword>
<dbReference type="Gene3D" id="1.20.5.1930">
    <property type="match status" value="1"/>
</dbReference>
<keyword evidence="7" id="KW-0067">ATP-binding</keyword>
<dbReference type="Proteomes" id="UP000657385">
    <property type="component" value="Unassembled WGS sequence"/>
</dbReference>
<proteinExistence type="predicted"/>
<feature type="transmembrane region" description="Helical" evidence="9">
    <location>
        <begin position="197"/>
        <end position="217"/>
    </location>
</feature>
<dbReference type="Pfam" id="PF02518">
    <property type="entry name" value="HATPase_c"/>
    <property type="match status" value="1"/>
</dbReference>
<dbReference type="CDD" id="cd16917">
    <property type="entry name" value="HATPase_UhpB-NarQ-NarX-like"/>
    <property type="match status" value="1"/>
</dbReference>
<dbReference type="EC" id="2.7.13.3" evidence="2"/>
<reference evidence="13" key="1">
    <citation type="submission" date="2020-11" db="EMBL/GenBank/DDBJ databases">
        <title>Isolation and identification of active actinomycetes.</title>
        <authorList>
            <person name="Yu B."/>
        </authorList>
    </citation>
    <scope>NUCLEOTIDE SEQUENCE</scope>
    <source>
        <strain evidence="13">NEAU-YB345</strain>
    </source>
</reference>
<comment type="caution">
    <text evidence="13">The sequence shown here is derived from an EMBL/GenBank/DDBJ whole genome shotgun (WGS) entry which is preliminary data.</text>
</comment>
<dbReference type="Pfam" id="PF07730">
    <property type="entry name" value="HisKA_3"/>
    <property type="match status" value="1"/>
</dbReference>
<evidence type="ECO:0000256" key="1">
    <source>
        <dbReference type="ARBA" id="ARBA00000085"/>
    </source>
</evidence>
<gene>
    <name evidence="13" type="ORF">I2501_25530</name>
</gene>
<evidence type="ECO:0000256" key="8">
    <source>
        <dbReference type="ARBA" id="ARBA00023012"/>
    </source>
</evidence>
<dbReference type="InterPro" id="IPR003594">
    <property type="entry name" value="HATPase_dom"/>
</dbReference>
<feature type="transmembrane region" description="Helical" evidence="9">
    <location>
        <begin position="48"/>
        <end position="81"/>
    </location>
</feature>
<evidence type="ECO:0000256" key="4">
    <source>
        <dbReference type="ARBA" id="ARBA00022679"/>
    </source>
</evidence>
<evidence type="ECO:0000259" key="12">
    <source>
        <dbReference type="Pfam" id="PF13796"/>
    </source>
</evidence>
<dbReference type="GO" id="GO:0005524">
    <property type="term" value="F:ATP binding"/>
    <property type="evidence" value="ECO:0007669"/>
    <property type="project" value="UniProtKB-KW"/>
</dbReference>
<dbReference type="GO" id="GO:0016020">
    <property type="term" value="C:membrane"/>
    <property type="evidence" value="ECO:0007669"/>
    <property type="project" value="InterPro"/>
</dbReference>
<evidence type="ECO:0000256" key="3">
    <source>
        <dbReference type="ARBA" id="ARBA00022553"/>
    </source>
</evidence>
<dbReference type="AlphaFoldDB" id="A0A931FE54"/>
<dbReference type="SUPFAM" id="SSF55874">
    <property type="entry name" value="ATPase domain of HSP90 chaperone/DNA topoisomerase II/histidine kinase"/>
    <property type="match status" value="1"/>
</dbReference>
<dbReference type="InterPro" id="IPR011712">
    <property type="entry name" value="Sig_transdc_His_kin_sub3_dim/P"/>
</dbReference>
<feature type="domain" description="Signal transduction histidine kinase subgroup 3 dimerisation and phosphoacceptor" evidence="11">
    <location>
        <begin position="261"/>
        <end position="327"/>
    </location>
</feature>
<evidence type="ECO:0000256" key="6">
    <source>
        <dbReference type="ARBA" id="ARBA00022777"/>
    </source>
</evidence>
<keyword evidence="8" id="KW-0902">Two-component regulatory system</keyword>
<keyword evidence="14" id="KW-1185">Reference proteome</keyword>
<dbReference type="GO" id="GO:0000155">
    <property type="term" value="F:phosphorelay sensor kinase activity"/>
    <property type="evidence" value="ECO:0007669"/>
    <property type="project" value="InterPro"/>
</dbReference>
<keyword evidence="9" id="KW-0812">Transmembrane</keyword>
<feature type="transmembrane region" description="Helical" evidence="9">
    <location>
        <begin position="141"/>
        <end position="163"/>
    </location>
</feature>
<dbReference type="RefSeq" id="WP_196196533.1">
    <property type="nucleotide sequence ID" value="NZ_JADPRT010000011.1"/>
</dbReference>
<comment type="catalytic activity">
    <reaction evidence="1">
        <text>ATP + protein L-histidine = ADP + protein N-phospho-L-histidine.</text>
        <dbReference type="EC" id="2.7.13.3"/>
    </reaction>
</comment>
<dbReference type="Pfam" id="PF13796">
    <property type="entry name" value="Sensor"/>
    <property type="match status" value="1"/>
</dbReference>
<dbReference type="InterPro" id="IPR050482">
    <property type="entry name" value="Sensor_HK_TwoCompSys"/>
</dbReference>
<protein>
    <recommendedName>
        <fullName evidence="2">histidine kinase</fullName>
        <ecNumber evidence="2">2.7.13.3</ecNumber>
    </recommendedName>
</protein>
<evidence type="ECO:0000256" key="7">
    <source>
        <dbReference type="ARBA" id="ARBA00022840"/>
    </source>
</evidence>
<organism evidence="13 14">
    <name type="scientific">Streptacidiphilus fuscans</name>
    <dbReference type="NCBI Taxonomy" id="2789292"/>
    <lineage>
        <taxon>Bacteria</taxon>
        <taxon>Bacillati</taxon>
        <taxon>Actinomycetota</taxon>
        <taxon>Actinomycetes</taxon>
        <taxon>Kitasatosporales</taxon>
        <taxon>Streptomycetaceae</taxon>
        <taxon>Streptacidiphilus</taxon>
    </lineage>
</organism>
<dbReference type="GO" id="GO:0046983">
    <property type="term" value="F:protein dimerization activity"/>
    <property type="evidence" value="ECO:0007669"/>
    <property type="project" value="InterPro"/>
</dbReference>
<evidence type="ECO:0000256" key="2">
    <source>
        <dbReference type="ARBA" id="ARBA00012438"/>
    </source>
</evidence>
<evidence type="ECO:0000256" key="5">
    <source>
        <dbReference type="ARBA" id="ARBA00022741"/>
    </source>
</evidence>
<keyword evidence="4" id="KW-0808">Transferase</keyword>